<keyword evidence="10" id="KW-0739">Sodium transport</keyword>
<evidence type="ECO:0000256" key="9">
    <source>
        <dbReference type="ARBA" id="ARBA00023136"/>
    </source>
</evidence>
<comment type="caution">
    <text evidence="12">The sequence shown here is derived from an EMBL/GenBank/DDBJ whole genome shotgun (WGS) entry which is preliminary data.</text>
</comment>
<keyword evidence="3" id="KW-0813">Transport</keyword>
<name>A0A9J6FB26_HAELO</name>
<dbReference type="Gene3D" id="1.20.1730.10">
    <property type="entry name" value="Sodium/glucose cotransporter"/>
    <property type="match status" value="1"/>
</dbReference>
<evidence type="ECO:0000256" key="5">
    <source>
        <dbReference type="ARBA" id="ARBA00022692"/>
    </source>
</evidence>
<dbReference type="AlphaFoldDB" id="A0A9J6FB26"/>
<evidence type="ECO:0000256" key="3">
    <source>
        <dbReference type="ARBA" id="ARBA00022448"/>
    </source>
</evidence>
<keyword evidence="4" id="KW-1003">Cell membrane</keyword>
<dbReference type="EMBL" id="JABSTR010000001">
    <property type="protein sequence ID" value="KAH9359911.1"/>
    <property type="molecule type" value="Genomic_DNA"/>
</dbReference>
<feature type="transmembrane region" description="Helical" evidence="11">
    <location>
        <begin position="60"/>
        <end position="88"/>
    </location>
</feature>
<evidence type="ECO:0000256" key="11">
    <source>
        <dbReference type="SAM" id="Phobius"/>
    </source>
</evidence>
<keyword evidence="9 11" id="KW-0472">Membrane</keyword>
<protein>
    <recommendedName>
        <fullName evidence="14">Sodium-dependent multivitamin transporter</fullName>
    </recommendedName>
</protein>
<feature type="transmembrane region" description="Helical" evidence="11">
    <location>
        <begin position="94"/>
        <end position="116"/>
    </location>
</feature>
<reference evidence="12 13" key="1">
    <citation type="journal article" date="2020" name="Cell">
        <title>Large-Scale Comparative Analyses of Tick Genomes Elucidate Their Genetic Diversity and Vector Capacities.</title>
        <authorList>
            <consortium name="Tick Genome and Microbiome Consortium (TIGMIC)"/>
            <person name="Jia N."/>
            <person name="Wang J."/>
            <person name="Shi W."/>
            <person name="Du L."/>
            <person name="Sun Y."/>
            <person name="Zhan W."/>
            <person name="Jiang J.F."/>
            <person name="Wang Q."/>
            <person name="Zhang B."/>
            <person name="Ji P."/>
            <person name="Bell-Sakyi L."/>
            <person name="Cui X.M."/>
            <person name="Yuan T.T."/>
            <person name="Jiang B.G."/>
            <person name="Yang W.F."/>
            <person name="Lam T.T."/>
            <person name="Chang Q.C."/>
            <person name="Ding S.J."/>
            <person name="Wang X.J."/>
            <person name="Zhu J.G."/>
            <person name="Ruan X.D."/>
            <person name="Zhao L."/>
            <person name="Wei J.T."/>
            <person name="Ye R.Z."/>
            <person name="Que T.C."/>
            <person name="Du C.H."/>
            <person name="Zhou Y.H."/>
            <person name="Cheng J.X."/>
            <person name="Dai P.F."/>
            <person name="Guo W.B."/>
            <person name="Han X.H."/>
            <person name="Huang E.J."/>
            <person name="Li L.F."/>
            <person name="Wei W."/>
            <person name="Gao Y.C."/>
            <person name="Liu J.Z."/>
            <person name="Shao H.Z."/>
            <person name="Wang X."/>
            <person name="Wang C.C."/>
            <person name="Yang T.C."/>
            <person name="Huo Q.B."/>
            <person name="Li W."/>
            <person name="Chen H.Y."/>
            <person name="Chen S.E."/>
            <person name="Zhou L.G."/>
            <person name="Ni X.B."/>
            <person name="Tian J.H."/>
            <person name="Sheng Y."/>
            <person name="Liu T."/>
            <person name="Pan Y.S."/>
            <person name="Xia L.Y."/>
            <person name="Li J."/>
            <person name="Zhao F."/>
            <person name="Cao W.C."/>
        </authorList>
    </citation>
    <scope>NUCLEOTIDE SEQUENCE [LARGE SCALE GENOMIC DNA]</scope>
    <source>
        <strain evidence="12">HaeL-2018</strain>
    </source>
</reference>
<evidence type="ECO:0000256" key="8">
    <source>
        <dbReference type="ARBA" id="ARBA00023065"/>
    </source>
</evidence>
<dbReference type="GO" id="GO:0006814">
    <property type="term" value="P:sodium ion transport"/>
    <property type="evidence" value="ECO:0007669"/>
    <property type="project" value="UniProtKB-KW"/>
</dbReference>
<gene>
    <name evidence="12" type="ORF">HPB48_013808</name>
</gene>
<dbReference type="GO" id="GO:0015293">
    <property type="term" value="F:symporter activity"/>
    <property type="evidence" value="ECO:0007669"/>
    <property type="project" value="TreeGrafter"/>
</dbReference>
<keyword evidence="13" id="KW-1185">Reference proteome</keyword>
<evidence type="ECO:0000256" key="2">
    <source>
        <dbReference type="ARBA" id="ARBA00006434"/>
    </source>
</evidence>
<evidence type="ECO:0000256" key="6">
    <source>
        <dbReference type="ARBA" id="ARBA00022989"/>
    </source>
</evidence>
<evidence type="ECO:0000256" key="10">
    <source>
        <dbReference type="ARBA" id="ARBA00023201"/>
    </source>
</evidence>
<dbReference type="PANTHER" id="PTHR42985">
    <property type="entry name" value="SODIUM-COUPLED MONOCARBOXYLATE TRANSPORTER"/>
    <property type="match status" value="1"/>
</dbReference>
<evidence type="ECO:0000313" key="12">
    <source>
        <dbReference type="EMBL" id="KAH9359911.1"/>
    </source>
</evidence>
<dbReference type="PROSITE" id="PS50283">
    <property type="entry name" value="NA_SOLUT_SYMP_3"/>
    <property type="match status" value="1"/>
</dbReference>
<dbReference type="Proteomes" id="UP000821853">
    <property type="component" value="Chromosome 1"/>
</dbReference>
<keyword evidence="5 11" id="KW-0812">Transmembrane</keyword>
<accession>A0A9J6FB26</accession>
<dbReference type="InterPro" id="IPR051163">
    <property type="entry name" value="Sodium:Solute_Symporter_SSF"/>
</dbReference>
<keyword evidence="6 11" id="KW-1133">Transmembrane helix</keyword>
<dbReference type="InterPro" id="IPR001734">
    <property type="entry name" value="Na/solute_symporter"/>
</dbReference>
<evidence type="ECO:0000313" key="13">
    <source>
        <dbReference type="Proteomes" id="UP000821853"/>
    </source>
</evidence>
<keyword evidence="7" id="KW-0915">Sodium</keyword>
<comment type="similarity">
    <text evidence="2">Belongs to the sodium:solute symporter (SSF) (TC 2.A.21) family.</text>
</comment>
<keyword evidence="8" id="KW-0406">Ion transport</keyword>
<organism evidence="12 13">
    <name type="scientific">Haemaphysalis longicornis</name>
    <name type="common">Bush tick</name>
    <dbReference type="NCBI Taxonomy" id="44386"/>
    <lineage>
        <taxon>Eukaryota</taxon>
        <taxon>Metazoa</taxon>
        <taxon>Ecdysozoa</taxon>
        <taxon>Arthropoda</taxon>
        <taxon>Chelicerata</taxon>
        <taxon>Arachnida</taxon>
        <taxon>Acari</taxon>
        <taxon>Parasitiformes</taxon>
        <taxon>Ixodida</taxon>
        <taxon>Ixodoidea</taxon>
        <taxon>Ixodidae</taxon>
        <taxon>Haemaphysalinae</taxon>
        <taxon>Haemaphysalis</taxon>
    </lineage>
</organism>
<dbReference type="VEuPathDB" id="VectorBase:HLOH_042336"/>
<comment type="subcellular location">
    <subcellularLocation>
        <location evidence="1">Cell membrane</location>
        <topology evidence="1">Multi-pass membrane protein</topology>
    </subcellularLocation>
</comment>
<dbReference type="GO" id="GO:0005886">
    <property type="term" value="C:plasma membrane"/>
    <property type="evidence" value="ECO:0007669"/>
    <property type="project" value="UniProtKB-SubCell"/>
</dbReference>
<proteinExistence type="inferred from homology"/>
<feature type="transmembrane region" description="Helical" evidence="11">
    <location>
        <begin position="12"/>
        <end position="32"/>
    </location>
</feature>
<evidence type="ECO:0008006" key="14">
    <source>
        <dbReference type="Google" id="ProtNLM"/>
    </source>
</evidence>
<evidence type="ECO:0000256" key="4">
    <source>
        <dbReference type="ARBA" id="ARBA00022475"/>
    </source>
</evidence>
<dbReference type="InterPro" id="IPR038377">
    <property type="entry name" value="Na/Glc_symporter_sf"/>
</dbReference>
<sequence>MDVLPLHIADYVLLVLLIIFGIGVGLYVSFVTRRSKVAAVLSIDRCLEEQEEAFLGSRRLFVAPLSVSVFASALTSTTVVSFGALYYAYGFNTLWAIASIAVLTPAVAHTFVPVVYNLRITSVFQVSSSMDDVRKFYINVLCHSGPIDTCAANYSAFD</sequence>
<dbReference type="PANTHER" id="PTHR42985:SF40">
    <property type="entry name" value="LD47995P-RELATED"/>
    <property type="match status" value="1"/>
</dbReference>
<evidence type="ECO:0000256" key="7">
    <source>
        <dbReference type="ARBA" id="ARBA00023053"/>
    </source>
</evidence>
<evidence type="ECO:0000256" key="1">
    <source>
        <dbReference type="ARBA" id="ARBA00004651"/>
    </source>
</evidence>